<dbReference type="Proteomes" id="UP001280581">
    <property type="component" value="Unassembled WGS sequence"/>
</dbReference>
<organism evidence="2 3">
    <name type="scientific">Pseudopithomyces chartarum</name>
    <dbReference type="NCBI Taxonomy" id="1892770"/>
    <lineage>
        <taxon>Eukaryota</taxon>
        <taxon>Fungi</taxon>
        <taxon>Dikarya</taxon>
        <taxon>Ascomycota</taxon>
        <taxon>Pezizomycotina</taxon>
        <taxon>Dothideomycetes</taxon>
        <taxon>Pleosporomycetidae</taxon>
        <taxon>Pleosporales</taxon>
        <taxon>Massarineae</taxon>
        <taxon>Didymosphaeriaceae</taxon>
        <taxon>Pseudopithomyces</taxon>
    </lineage>
</organism>
<dbReference type="AlphaFoldDB" id="A0AAN6LS44"/>
<dbReference type="EMBL" id="WVTA01000014">
    <property type="protein sequence ID" value="KAK3202301.1"/>
    <property type="molecule type" value="Genomic_DNA"/>
</dbReference>
<name>A0AAN6LS44_9PLEO</name>
<gene>
    <name evidence="2" type="ORF">GRF29_161g746675</name>
</gene>
<comment type="caution">
    <text evidence="2">The sequence shown here is derived from an EMBL/GenBank/DDBJ whole genome shotgun (WGS) entry which is preliminary data.</text>
</comment>
<accession>A0AAN6LS44</accession>
<evidence type="ECO:0000313" key="2">
    <source>
        <dbReference type="EMBL" id="KAK3202301.1"/>
    </source>
</evidence>
<dbReference type="PANTHER" id="PTHR42085:SF7">
    <property type="entry name" value="F-BOX DOMAIN-CONTAINING PROTEIN"/>
    <property type="match status" value="1"/>
</dbReference>
<dbReference type="InterPro" id="IPR038883">
    <property type="entry name" value="AN11006-like"/>
</dbReference>
<dbReference type="PANTHER" id="PTHR42085">
    <property type="entry name" value="F-BOX DOMAIN-CONTAINING PROTEIN"/>
    <property type="match status" value="1"/>
</dbReference>
<evidence type="ECO:0000313" key="3">
    <source>
        <dbReference type="Proteomes" id="UP001280581"/>
    </source>
</evidence>
<dbReference type="Pfam" id="PF24864">
    <property type="entry name" value="DUF7730"/>
    <property type="match status" value="1"/>
</dbReference>
<protein>
    <recommendedName>
        <fullName evidence="1">DUF7730 domain-containing protein</fullName>
    </recommendedName>
</protein>
<proteinExistence type="predicted"/>
<dbReference type="InterPro" id="IPR056632">
    <property type="entry name" value="DUF7730"/>
</dbReference>
<reference evidence="2 3" key="1">
    <citation type="submission" date="2021-02" db="EMBL/GenBank/DDBJ databases">
        <title>Genome assembly of Pseudopithomyces chartarum.</title>
        <authorList>
            <person name="Jauregui R."/>
            <person name="Singh J."/>
            <person name="Voisey C."/>
        </authorList>
    </citation>
    <scope>NUCLEOTIDE SEQUENCE [LARGE SCALE GENOMIC DNA]</scope>
    <source>
        <strain evidence="2 3">AGR01</strain>
    </source>
</reference>
<keyword evidence="3" id="KW-1185">Reference proteome</keyword>
<feature type="domain" description="DUF7730" evidence="1">
    <location>
        <begin position="10"/>
        <end position="94"/>
    </location>
</feature>
<evidence type="ECO:0000259" key="1">
    <source>
        <dbReference type="Pfam" id="PF24864"/>
    </source>
</evidence>
<sequence length="254" mass="29015">MEFHRLVSTDKTSFLRLPLELRRNVYAYILPHTEAFDLRFQRGNGEAKQQSESNKEGNEIVWRLGCISILSTCRQIHDECVDMIYGDNTFVIDVSFDAIEFNKRWRTANNLTPGRPYLFLDHFSQRNLMKIRNYVVNVEHVDDYTGMIKFNYSGQGLTAGIQGKVQELVDLLVLVPNLRRLHVHLIDGAISRLRFPSARVLRVQDVTIDFASQTVLNPFMGVSGVCKATVTGVSETYATRLKTSMAETRGAPRR</sequence>